<name>C4JJD8_UNCRE</name>
<dbReference type="EMBL" id="CH476615">
    <property type="protein sequence ID" value="EEP76896.1"/>
    <property type="molecule type" value="Genomic_DNA"/>
</dbReference>
<protein>
    <submittedName>
        <fullName evidence="1">Uncharacterized protein</fullName>
    </submittedName>
</protein>
<keyword evidence="2" id="KW-1185">Reference proteome</keyword>
<dbReference type="AlphaFoldDB" id="C4JJD8"/>
<gene>
    <name evidence="1" type="ORF">UREG_01745</name>
</gene>
<dbReference type="RefSeq" id="XP_002542229.1">
    <property type="nucleotide sequence ID" value="XM_002542183.1"/>
</dbReference>
<dbReference type="Proteomes" id="UP000002058">
    <property type="component" value="Unassembled WGS sequence"/>
</dbReference>
<dbReference type="HOGENOM" id="CLU_2135381_0_0_1"/>
<dbReference type="KEGG" id="ure:UREG_01745"/>
<dbReference type="InParanoid" id="C4JJD8"/>
<evidence type="ECO:0000313" key="2">
    <source>
        <dbReference type="Proteomes" id="UP000002058"/>
    </source>
</evidence>
<organism evidence="1 2">
    <name type="scientific">Uncinocarpus reesii (strain UAMH 1704)</name>
    <dbReference type="NCBI Taxonomy" id="336963"/>
    <lineage>
        <taxon>Eukaryota</taxon>
        <taxon>Fungi</taxon>
        <taxon>Dikarya</taxon>
        <taxon>Ascomycota</taxon>
        <taxon>Pezizomycotina</taxon>
        <taxon>Eurotiomycetes</taxon>
        <taxon>Eurotiomycetidae</taxon>
        <taxon>Onygenales</taxon>
        <taxon>Onygenaceae</taxon>
        <taxon>Uncinocarpus</taxon>
    </lineage>
</organism>
<dbReference type="GeneID" id="8443798"/>
<evidence type="ECO:0000313" key="1">
    <source>
        <dbReference type="EMBL" id="EEP76896.1"/>
    </source>
</evidence>
<proteinExistence type="predicted"/>
<accession>C4JJD8</accession>
<sequence>MSGHGAGDGSPQLKNSEVDASLDWLWAAEEVWSGGLTERTSKPKSPRPGAGLSTLDTMDGTVVRWVWQMGEVSAVNQIPRLVCSEAFKPVWPKVMPAFSSVGGCQMAVVPLAL</sequence>
<dbReference type="VEuPathDB" id="FungiDB:UREG_01745"/>
<reference evidence="2" key="1">
    <citation type="journal article" date="2009" name="Genome Res.">
        <title>Comparative genomic analyses of the human fungal pathogens Coccidioides and their relatives.</title>
        <authorList>
            <person name="Sharpton T.J."/>
            <person name="Stajich J.E."/>
            <person name="Rounsley S.D."/>
            <person name="Gardner M.J."/>
            <person name="Wortman J.R."/>
            <person name="Jordar V.S."/>
            <person name="Maiti R."/>
            <person name="Kodira C.D."/>
            <person name="Neafsey D.E."/>
            <person name="Zeng Q."/>
            <person name="Hung C.-Y."/>
            <person name="McMahan C."/>
            <person name="Muszewska A."/>
            <person name="Grynberg M."/>
            <person name="Mandel M.A."/>
            <person name="Kellner E.M."/>
            <person name="Barker B.M."/>
            <person name="Galgiani J.N."/>
            <person name="Orbach M.J."/>
            <person name="Kirkland T.N."/>
            <person name="Cole G.T."/>
            <person name="Henn M.R."/>
            <person name="Birren B.W."/>
            <person name="Taylor J.W."/>
        </authorList>
    </citation>
    <scope>NUCLEOTIDE SEQUENCE [LARGE SCALE GENOMIC DNA]</scope>
    <source>
        <strain evidence="2">UAMH 1704</strain>
    </source>
</reference>